<dbReference type="InterPro" id="IPR022024">
    <property type="entry name" value="DUF3602"/>
</dbReference>
<reference evidence="2" key="1">
    <citation type="submission" date="2023-06" db="EMBL/GenBank/DDBJ databases">
        <title>Genome-scale phylogeny and comparative genomics of the fungal order Sordariales.</title>
        <authorList>
            <consortium name="Lawrence Berkeley National Laboratory"/>
            <person name="Hensen N."/>
            <person name="Bonometti L."/>
            <person name="Westerberg I."/>
            <person name="Brannstrom I.O."/>
            <person name="Guillou S."/>
            <person name="Cros-Aarteil S."/>
            <person name="Calhoun S."/>
            <person name="Haridas S."/>
            <person name="Kuo A."/>
            <person name="Mondo S."/>
            <person name="Pangilinan J."/>
            <person name="Riley R."/>
            <person name="Labutti K."/>
            <person name="Andreopoulos B."/>
            <person name="Lipzen A."/>
            <person name="Chen C."/>
            <person name="Yanf M."/>
            <person name="Daum C."/>
            <person name="Ng V."/>
            <person name="Clum A."/>
            <person name="Steindorff A."/>
            <person name="Ohm R."/>
            <person name="Martin F."/>
            <person name="Silar P."/>
            <person name="Natvig D."/>
            <person name="Lalanne C."/>
            <person name="Gautier V."/>
            <person name="Ament-Velasquez S.L."/>
            <person name="Kruys A."/>
            <person name="Hutchinson M.I."/>
            <person name="Powell A.J."/>
            <person name="Barry K."/>
            <person name="Miller A.N."/>
            <person name="Grigoriev I.V."/>
            <person name="Debuchy R."/>
            <person name="Gladieux P."/>
            <person name="Thoren M.H."/>
            <person name="Johannesson H."/>
        </authorList>
    </citation>
    <scope>NUCLEOTIDE SEQUENCE</scope>
    <source>
        <strain evidence="2">SMH2532-1</strain>
    </source>
</reference>
<evidence type="ECO:0000256" key="1">
    <source>
        <dbReference type="SAM" id="MobiDB-lite"/>
    </source>
</evidence>
<dbReference type="Pfam" id="PF12223">
    <property type="entry name" value="DUF3602"/>
    <property type="match status" value="1"/>
</dbReference>
<proteinExistence type="predicted"/>
<dbReference type="PANTHER" id="PTHR34693">
    <property type="entry name" value="PROTEIN PAR32"/>
    <property type="match status" value="1"/>
</dbReference>
<organism evidence="2 3">
    <name type="scientific">Cercophora newfieldiana</name>
    <dbReference type="NCBI Taxonomy" id="92897"/>
    <lineage>
        <taxon>Eukaryota</taxon>
        <taxon>Fungi</taxon>
        <taxon>Dikarya</taxon>
        <taxon>Ascomycota</taxon>
        <taxon>Pezizomycotina</taxon>
        <taxon>Sordariomycetes</taxon>
        <taxon>Sordariomycetidae</taxon>
        <taxon>Sordariales</taxon>
        <taxon>Lasiosphaeriaceae</taxon>
        <taxon>Cercophora</taxon>
    </lineage>
</organism>
<gene>
    <name evidence="2" type="ORF">B0T16DRAFT_391004</name>
</gene>
<feature type="region of interest" description="Disordered" evidence="1">
    <location>
        <begin position="1"/>
        <end position="82"/>
    </location>
</feature>
<name>A0AA39Y7S6_9PEZI</name>
<dbReference type="AlphaFoldDB" id="A0AA39Y7S6"/>
<evidence type="ECO:0000313" key="3">
    <source>
        <dbReference type="Proteomes" id="UP001174936"/>
    </source>
</evidence>
<accession>A0AA39Y7S6</accession>
<feature type="compositionally biased region" description="Low complexity" evidence="1">
    <location>
        <begin position="43"/>
        <end position="56"/>
    </location>
</feature>
<dbReference type="Proteomes" id="UP001174936">
    <property type="component" value="Unassembled WGS sequence"/>
</dbReference>
<evidence type="ECO:0000313" key="2">
    <source>
        <dbReference type="EMBL" id="KAK0646601.1"/>
    </source>
</evidence>
<keyword evidence="3" id="KW-1185">Reference proteome</keyword>
<protein>
    <submittedName>
        <fullName evidence="2">Uncharacterized protein</fullName>
    </submittedName>
</protein>
<sequence length="164" mass="17089">MSSSTPDVYRRVGRGGAGNWYSKKDVDEVEKAQASADIEAQKSTATPAPTTDPSAPVYSRGGRGGAGNFKDQASAAASLKAEREEAERTKAAVAATVGKARVGLSGRGGVGNWSDSATPLGAVVQQQEQQKVEDLELKVLKDVEAGLAMPAPAYHHPGPDKDRQ</sequence>
<dbReference type="PANTHER" id="PTHR34693:SF1">
    <property type="entry name" value="PROTEIN PAR32"/>
    <property type="match status" value="1"/>
</dbReference>
<feature type="compositionally biased region" description="Basic and acidic residues" evidence="1">
    <location>
        <begin position="22"/>
        <end position="31"/>
    </location>
</feature>
<dbReference type="InterPro" id="IPR053203">
    <property type="entry name" value="Cisplatin_resist-associated"/>
</dbReference>
<comment type="caution">
    <text evidence="2">The sequence shown here is derived from an EMBL/GenBank/DDBJ whole genome shotgun (WGS) entry which is preliminary data.</text>
</comment>
<dbReference type="EMBL" id="JAULSV010000004">
    <property type="protein sequence ID" value="KAK0646601.1"/>
    <property type="molecule type" value="Genomic_DNA"/>
</dbReference>